<dbReference type="PANTHER" id="PTHR12411">
    <property type="entry name" value="CYSTEINE PROTEASE FAMILY C1-RELATED"/>
    <property type="match status" value="1"/>
</dbReference>
<dbReference type="InterPro" id="IPR038765">
    <property type="entry name" value="Papain-like_cys_pep_sf"/>
</dbReference>
<comment type="caution">
    <text evidence="4">The sequence shown here is derived from an EMBL/GenBank/DDBJ whole genome shotgun (WGS) entry which is preliminary data.</text>
</comment>
<evidence type="ECO:0000256" key="1">
    <source>
        <dbReference type="ARBA" id="ARBA00008455"/>
    </source>
</evidence>
<dbReference type="InterPro" id="IPR027417">
    <property type="entry name" value="P-loop_NTPase"/>
</dbReference>
<proteinExistence type="inferred from homology"/>
<feature type="domain" description="Peptidase C1A papain C-terminal" evidence="3">
    <location>
        <begin position="128"/>
        <end position="310"/>
    </location>
</feature>
<accession>A0A3L6ET74</accession>
<reference evidence="4" key="1">
    <citation type="journal article" date="2018" name="Nat. Genet.">
        <title>Extensive intraspecific gene order and gene structural variations between Mo17 and other maize genomes.</title>
        <authorList>
            <person name="Sun S."/>
            <person name="Zhou Y."/>
            <person name="Chen J."/>
            <person name="Shi J."/>
            <person name="Zhao H."/>
            <person name="Zhao H."/>
            <person name="Song W."/>
            <person name="Zhang M."/>
            <person name="Cui Y."/>
            <person name="Dong X."/>
            <person name="Liu H."/>
            <person name="Ma X."/>
            <person name="Jiao Y."/>
            <person name="Wang B."/>
            <person name="Wei X."/>
            <person name="Stein J.C."/>
            <person name="Glaubitz J.C."/>
            <person name="Lu F."/>
            <person name="Yu G."/>
            <person name="Liang C."/>
            <person name="Fengler K."/>
            <person name="Li B."/>
            <person name="Rafalski A."/>
            <person name="Schnable P.S."/>
            <person name="Ware D.H."/>
            <person name="Buckler E.S."/>
            <person name="Lai J."/>
        </authorList>
    </citation>
    <scope>NUCLEOTIDE SEQUENCE [LARGE SCALE GENOMIC DNA]</scope>
    <source>
        <tissue evidence="4">Seedling</tissue>
    </source>
</reference>
<dbReference type="SMART" id="SM00645">
    <property type="entry name" value="Pept_C1"/>
    <property type="match status" value="1"/>
</dbReference>
<dbReference type="GO" id="GO:0006508">
    <property type="term" value="P:proteolysis"/>
    <property type="evidence" value="ECO:0007669"/>
    <property type="project" value="InterPro"/>
</dbReference>
<dbReference type="InterPro" id="IPR000668">
    <property type="entry name" value="Peptidase_C1A_C"/>
</dbReference>
<gene>
    <name evidence="4" type="primary">CCP1_2</name>
    <name evidence="4" type="ORF">Zm00014a_037748</name>
</gene>
<comment type="similarity">
    <text evidence="1">Belongs to the peptidase C1 family.</text>
</comment>
<dbReference type="ExpressionAtlas" id="A0A3L6ET74">
    <property type="expression patterns" value="baseline and differential"/>
</dbReference>
<dbReference type="Gene3D" id="3.40.50.300">
    <property type="entry name" value="P-loop containing nucleotide triphosphate hydrolases"/>
    <property type="match status" value="1"/>
</dbReference>
<dbReference type="Proteomes" id="UP000251960">
    <property type="component" value="Chromosome 5"/>
</dbReference>
<dbReference type="Gene3D" id="3.90.70.10">
    <property type="entry name" value="Cysteine proteinases"/>
    <property type="match status" value="1"/>
</dbReference>
<dbReference type="AlphaFoldDB" id="A0A3L6ET74"/>
<feature type="region of interest" description="Disordered" evidence="2">
    <location>
        <begin position="110"/>
        <end position="130"/>
    </location>
</feature>
<dbReference type="EMBL" id="NCVQ01000006">
    <property type="protein sequence ID" value="PWZ24166.1"/>
    <property type="molecule type" value="Genomic_DNA"/>
</dbReference>
<dbReference type="InterPro" id="IPR013128">
    <property type="entry name" value="Peptidase_C1A"/>
</dbReference>
<protein>
    <submittedName>
        <fullName evidence="4">Cysteine proteinase 1</fullName>
    </submittedName>
</protein>
<dbReference type="Pfam" id="PF00112">
    <property type="entry name" value="Peptidase_C1"/>
    <property type="match status" value="1"/>
</dbReference>
<dbReference type="SUPFAM" id="SSF54001">
    <property type="entry name" value="Cysteine proteinases"/>
    <property type="match status" value="1"/>
</dbReference>
<dbReference type="GO" id="GO:0008234">
    <property type="term" value="F:cysteine-type peptidase activity"/>
    <property type="evidence" value="ECO:0007669"/>
    <property type="project" value="InterPro"/>
</dbReference>
<evidence type="ECO:0000259" key="3">
    <source>
        <dbReference type="SMART" id="SM00645"/>
    </source>
</evidence>
<organism evidence="4">
    <name type="scientific">Zea mays</name>
    <name type="common">Maize</name>
    <dbReference type="NCBI Taxonomy" id="4577"/>
    <lineage>
        <taxon>Eukaryota</taxon>
        <taxon>Viridiplantae</taxon>
        <taxon>Streptophyta</taxon>
        <taxon>Embryophyta</taxon>
        <taxon>Tracheophyta</taxon>
        <taxon>Spermatophyta</taxon>
        <taxon>Magnoliopsida</taxon>
        <taxon>Liliopsida</taxon>
        <taxon>Poales</taxon>
        <taxon>Poaceae</taxon>
        <taxon>PACMAD clade</taxon>
        <taxon>Panicoideae</taxon>
        <taxon>Andropogonodae</taxon>
        <taxon>Andropogoneae</taxon>
        <taxon>Tripsacinae</taxon>
        <taxon>Zea</taxon>
    </lineage>
</organism>
<dbReference type="FunFam" id="3.90.70.10:FF:000410">
    <property type="entry name" value="Putative cysteine protease RD19C"/>
    <property type="match status" value="1"/>
</dbReference>
<name>A0A3L6ET74_MAIZE</name>
<evidence type="ECO:0000256" key="2">
    <source>
        <dbReference type="SAM" id="MobiDB-lite"/>
    </source>
</evidence>
<sequence length="312" mass="34516">MNGQGRTVDFRNTLIIMTSNLGTEHLLAGMVGKNSMKVARDLVMQEVESAHPAAMAAESAIDTNTEHPEPEHKDLLRVYEVGDGSTMGCLHSIGSDLTQTRELPELQQNVSMRSGQEASTVGKDSSRTPTSVRELVVPVCSLESGVLGKRIKRSLTGGNEMQSTQDKRSRKASMVNEAILQHVKYQNPQAHVTHRNLIYVIQDAMNFGVVSVDESQNVAILIKHGPLAIGINAAYMQTYIEGMPCPYICGRHLDHVVLLVGYGAAGFAPIHLKDKPYWIIKNSWGMNWRENEYYKICRVPTFATSAVTPFMY</sequence>
<evidence type="ECO:0000313" key="4">
    <source>
        <dbReference type="EMBL" id="PWZ24166.1"/>
    </source>
</evidence>